<evidence type="ECO:0000256" key="9">
    <source>
        <dbReference type="ARBA" id="ARBA00023224"/>
    </source>
</evidence>
<keyword evidence="3 10" id="KW-0812">Transmembrane</keyword>
<evidence type="ECO:0000313" key="11">
    <source>
        <dbReference type="EMBL" id="VTJ90422.1"/>
    </source>
</evidence>
<reference evidence="11" key="1">
    <citation type="submission" date="2019-04" db="EMBL/GenBank/DDBJ databases">
        <authorList>
            <person name="Alioto T."/>
            <person name="Alioto T."/>
        </authorList>
    </citation>
    <scope>NUCLEOTIDE SEQUENCE [LARGE SCALE GENOMIC DNA]</scope>
</reference>
<keyword evidence="12" id="KW-1185">Reference proteome</keyword>
<dbReference type="InterPro" id="IPR000725">
    <property type="entry name" value="Olfact_rcpt"/>
</dbReference>
<evidence type="ECO:0008006" key="13">
    <source>
        <dbReference type="Google" id="ProtNLM"/>
    </source>
</evidence>
<evidence type="ECO:0000256" key="4">
    <source>
        <dbReference type="ARBA" id="ARBA00022725"/>
    </source>
</evidence>
<dbReference type="InterPro" id="IPR050402">
    <property type="entry name" value="OR51/52/56-like"/>
</dbReference>
<dbReference type="PANTHER" id="PTHR26450">
    <property type="entry name" value="OLFACTORY RECEPTOR 56B1-RELATED"/>
    <property type="match status" value="1"/>
</dbReference>
<proteinExistence type="predicted"/>
<evidence type="ECO:0000256" key="5">
    <source>
        <dbReference type="ARBA" id="ARBA00022989"/>
    </source>
</evidence>
<evidence type="ECO:0000256" key="3">
    <source>
        <dbReference type="ARBA" id="ARBA00022692"/>
    </source>
</evidence>
<dbReference type="SUPFAM" id="SSF81321">
    <property type="entry name" value="Family A G protein-coupled receptor-like"/>
    <property type="match status" value="1"/>
</dbReference>
<evidence type="ECO:0000256" key="7">
    <source>
        <dbReference type="ARBA" id="ARBA00023136"/>
    </source>
</evidence>
<evidence type="ECO:0000256" key="10">
    <source>
        <dbReference type="SAM" id="Phobius"/>
    </source>
</evidence>
<keyword evidence="8" id="KW-0675">Receptor</keyword>
<dbReference type="EMBL" id="CABDUW010004476">
    <property type="protein sequence ID" value="VTJ90422.1"/>
    <property type="molecule type" value="Genomic_DNA"/>
</dbReference>
<keyword evidence="6" id="KW-0297">G-protein coupled receptor</keyword>
<accession>A0A5E4DBH4</accession>
<organism evidence="11 12">
    <name type="scientific">Marmota monax</name>
    <name type="common">Woodchuck</name>
    <dbReference type="NCBI Taxonomy" id="9995"/>
    <lineage>
        <taxon>Eukaryota</taxon>
        <taxon>Metazoa</taxon>
        <taxon>Chordata</taxon>
        <taxon>Craniata</taxon>
        <taxon>Vertebrata</taxon>
        <taxon>Euteleostomi</taxon>
        <taxon>Mammalia</taxon>
        <taxon>Eutheria</taxon>
        <taxon>Euarchontoglires</taxon>
        <taxon>Glires</taxon>
        <taxon>Rodentia</taxon>
        <taxon>Sciuromorpha</taxon>
        <taxon>Sciuridae</taxon>
        <taxon>Xerinae</taxon>
        <taxon>Marmotini</taxon>
        <taxon>Marmota</taxon>
    </lineage>
</organism>
<evidence type="ECO:0000256" key="6">
    <source>
        <dbReference type="ARBA" id="ARBA00023040"/>
    </source>
</evidence>
<dbReference type="GO" id="GO:0004930">
    <property type="term" value="F:G protein-coupled receptor activity"/>
    <property type="evidence" value="ECO:0007669"/>
    <property type="project" value="UniProtKB-KW"/>
</dbReference>
<dbReference type="Pfam" id="PF13853">
    <property type="entry name" value="7tm_4"/>
    <property type="match status" value="1"/>
</dbReference>
<sequence>LNSAEAVSKAQSSCSSHLILIFFFYTPVVVVSVTHLAETKNALIPVLLNVLHNIIPPSLNSIICALRNR</sequence>
<keyword evidence="4" id="KW-0552">Olfaction</keyword>
<comment type="caution">
    <text evidence="11">The sequence shown here is derived from an EMBL/GenBank/DDBJ whole genome shotgun (WGS) entry which is preliminary data.</text>
</comment>
<dbReference type="PANTHER" id="PTHR26450:SF69">
    <property type="entry name" value="OLFACTORY RECEPTOR 56B1"/>
    <property type="match status" value="1"/>
</dbReference>
<evidence type="ECO:0000313" key="12">
    <source>
        <dbReference type="Proteomes" id="UP000335636"/>
    </source>
</evidence>
<dbReference type="AlphaFoldDB" id="A0A5E4DBH4"/>
<keyword evidence="9" id="KW-0807">Transducer</keyword>
<evidence type="ECO:0000256" key="1">
    <source>
        <dbReference type="ARBA" id="ARBA00004141"/>
    </source>
</evidence>
<feature type="transmembrane region" description="Helical" evidence="10">
    <location>
        <begin position="18"/>
        <end position="37"/>
    </location>
</feature>
<evidence type="ECO:0000256" key="2">
    <source>
        <dbReference type="ARBA" id="ARBA00022606"/>
    </source>
</evidence>
<evidence type="ECO:0000256" key="8">
    <source>
        <dbReference type="ARBA" id="ARBA00023170"/>
    </source>
</evidence>
<dbReference type="GO" id="GO:0005886">
    <property type="term" value="C:plasma membrane"/>
    <property type="evidence" value="ECO:0007669"/>
    <property type="project" value="TreeGrafter"/>
</dbReference>
<feature type="non-terminal residue" evidence="11">
    <location>
        <position position="1"/>
    </location>
</feature>
<keyword evidence="2" id="KW-0716">Sensory transduction</keyword>
<name>A0A5E4DBH4_MARMO</name>
<keyword evidence="5 10" id="KW-1133">Transmembrane helix</keyword>
<comment type="subcellular location">
    <subcellularLocation>
        <location evidence="1">Membrane</location>
        <topology evidence="1">Multi-pass membrane protein</topology>
    </subcellularLocation>
</comment>
<gene>
    <name evidence="11" type="ORF">MONAX_5E016632</name>
</gene>
<protein>
    <recommendedName>
        <fullName evidence="13">G-protein coupled receptors family 1 profile domain-containing protein</fullName>
    </recommendedName>
</protein>
<keyword evidence="7 10" id="KW-0472">Membrane</keyword>
<dbReference type="Proteomes" id="UP000335636">
    <property type="component" value="Unassembled WGS sequence"/>
</dbReference>
<dbReference type="GO" id="GO:0004984">
    <property type="term" value="F:olfactory receptor activity"/>
    <property type="evidence" value="ECO:0007669"/>
    <property type="project" value="InterPro"/>
</dbReference>